<accession>A0ABR4XNH0</accession>
<dbReference type="PANTHER" id="PTHR30217">
    <property type="entry name" value="PEPTIDASE U32 FAMILY"/>
    <property type="match status" value="1"/>
</dbReference>
<comment type="caution">
    <text evidence="2">The sequence shown here is derived from an EMBL/GenBank/DDBJ whole genome shotgun (WGS) entry which is preliminary data.</text>
</comment>
<keyword evidence="3" id="KW-1185">Reference proteome</keyword>
<name>A0ABR4XNH0_9PORP</name>
<evidence type="ECO:0000313" key="3">
    <source>
        <dbReference type="Proteomes" id="UP000030101"/>
    </source>
</evidence>
<dbReference type="EMBL" id="JQZV01000003">
    <property type="protein sequence ID" value="KGN93335.1"/>
    <property type="molecule type" value="Genomic_DNA"/>
</dbReference>
<gene>
    <name evidence="2" type="ORF">HQ43_01440</name>
</gene>
<dbReference type="Proteomes" id="UP000030101">
    <property type="component" value="Unassembled WGS sequence"/>
</dbReference>
<dbReference type="PANTHER" id="PTHR30217:SF10">
    <property type="entry name" value="23S RRNA 5-HYDROXYCYTIDINE C2501 SYNTHASE"/>
    <property type="match status" value="1"/>
</dbReference>
<proteinExistence type="predicted"/>
<evidence type="ECO:0000313" key="2">
    <source>
        <dbReference type="EMBL" id="KGN93335.1"/>
    </source>
</evidence>
<protein>
    <recommendedName>
        <fullName evidence="1">Peptidase U32 collagenase domain-containing protein</fullName>
    </recommendedName>
</protein>
<feature type="domain" description="Peptidase U32 collagenase" evidence="1">
    <location>
        <begin position="385"/>
        <end position="495"/>
    </location>
</feature>
<dbReference type="Pfam" id="PF12392">
    <property type="entry name" value="DUF3656"/>
    <property type="match status" value="1"/>
</dbReference>
<dbReference type="InterPro" id="IPR020988">
    <property type="entry name" value="Pept_U32_collagenase"/>
</dbReference>
<dbReference type="Pfam" id="PF01136">
    <property type="entry name" value="Peptidase_U32"/>
    <property type="match status" value="1"/>
</dbReference>
<evidence type="ECO:0000259" key="1">
    <source>
        <dbReference type="Pfam" id="PF12392"/>
    </source>
</evidence>
<sequence length="616" mass="68543">MTVRSIELLAPAKNKTYGQEAILHGADAVYIGAPAFGARASAGNSIEDIAELAAFAHLYGAKVYVALNTILTDKELPQAVDLIRKLYESDVDAIIIQDVGLLASDLPPIPLHASTQMDLRTPEKVRFYADLGMEQIVIPRELNLADIATIAKTAPDVRLEAFVHGALCVSYSGVCYAAQAFHGRSANRGECSQVCRMAFNLIDANGRTIVSNRHLLSIKDLNRSSLLEQMIDAGVSSFKIEGRLKDLTYLKSVTAHYHQELEGIISRREDLCRSSEGEITHFFTPDLSKSFNRRFTTYMARGRGEDELSSFATPKSIGVLIGKVEKITPQWFSITGTTALNNGDGLTFFLPDGGTSGIRANKAEGFKIFPSTPSDLKKLTLGMEIYRSLDVRYQKELQQKTAERKLPISICASVTDDELSMEVTCGEKRVRSSIPFKPEPAKRDDSAGQIDILSRWGETIFTPSDIDTDGLKDIFVPRSLLQNLKNDLSQHLLREIKRSYTKPYRTIKRKTLLAYPEKKVDFRVNVFNAQAKTFYSDHHVAVEAEAFESSPAPEAPLMETRHCIKYSLGKCPIRQSPTSTLSEPLYLESIDGTVRMRIRTDCKACKMYLYNAKPKC</sequence>
<organism evidence="2 3">
    <name type="scientific">Porphyromonas canoris</name>
    <dbReference type="NCBI Taxonomy" id="36875"/>
    <lineage>
        <taxon>Bacteria</taxon>
        <taxon>Pseudomonadati</taxon>
        <taxon>Bacteroidota</taxon>
        <taxon>Bacteroidia</taxon>
        <taxon>Bacteroidales</taxon>
        <taxon>Porphyromonadaceae</taxon>
        <taxon>Porphyromonas</taxon>
    </lineage>
</organism>
<dbReference type="InterPro" id="IPR001539">
    <property type="entry name" value="Peptidase_U32"/>
</dbReference>
<dbReference type="InterPro" id="IPR051454">
    <property type="entry name" value="RNA/ubiquinone_mod_enzymes"/>
</dbReference>
<reference evidence="2 3" key="1">
    <citation type="submission" date="2014-08" db="EMBL/GenBank/DDBJ databases">
        <title>Porphyromonas canoris strain:OH2762 Genome sequencing.</title>
        <authorList>
            <person name="Wallis C."/>
            <person name="Deusch O."/>
            <person name="O'Flynn C."/>
            <person name="Davis I."/>
            <person name="Jospin G."/>
            <person name="Darling A.E."/>
            <person name="Coil D.A."/>
            <person name="Alexiev A."/>
            <person name="Horsfall A."/>
            <person name="Kirkwood N."/>
            <person name="Harris S."/>
            <person name="Eisen J.A."/>
        </authorList>
    </citation>
    <scope>NUCLEOTIDE SEQUENCE [LARGE SCALE GENOMIC DNA]</scope>
    <source>
        <strain evidence="3">COT-108 OH2762</strain>
    </source>
</reference>